<gene>
    <name evidence="1" type="ORF">AWC05_11430</name>
</gene>
<name>A0A1X1UG64_MYCFL</name>
<keyword evidence="2" id="KW-1185">Reference proteome</keyword>
<dbReference type="EMBL" id="LQOV01000006">
    <property type="protein sequence ID" value="ORV55797.1"/>
    <property type="molecule type" value="Genomic_DNA"/>
</dbReference>
<dbReference type="Proteomes" id="UP000193010">
    <property type="component" value="Unassembled WGS sequence"/>
</dbReference>
<sequence length="123" mass="14236">MQVVRVNGDRHNRDSVGLFRKKRRPETAPADAKVYYSTPFGDTKDGKQEPFLLEREGIWYVPVFRSVESMKEFYEWMNRAAYMILEGDVKTVMDTNRSLELMKRVGVVIEPLSDHPVEIGPDA</sequence>
<proteinExistence type="predicted"/>
<dbReference type="RefSeq" id="WP_085220271.1">
    <property type="nucleotide sequence ID" value="NZ_AP022576.1"/>
</dbReference>
<comment type="caution">
    <text evidence="1">The sequence shown here is derived from an EMBL/GenBank/DDBJ whole genome shotgun (WGS) entry which is preliminary data.</text>
</comment>
<evidence type="ECO:0000313" key="2">
    <source>
        <dbReference type="Proteomes" id="UP000193010"/>
    </source>
</evidence>
<dbReference type="STRING" id="292462.AWC05_11430"/>
<evidence type="ECO:0000313" key="1">
    <source>
        <dbReference type="EMBL" id="ORV55797.1"/>
    </source>
</evidence>
<evidence type="ECO:0008006" key="3">
    <source>
        <dbReference type="Google" id="ProtNLM"/>
    </source>
</evidence>
<accession>A0A1X1UG64</accession>
<dbReference type="AlphaFoldDB" id="A0A1X1UG64"/>
<reference evidence="1 2" key="1">
    <citation type="submission" date="2016-01" db="EMBL/GenBank/DDBJ databases">
        <title>The new phylogeny of the genus Mycobacterium.</title>
        <authorList>
            <person name="Tarcisio F."/>
            <person name="Conor M."/>
            <person name="Antonella G."/>
            <person name="Elisabetta G."/>
            <person name="Giulia F.S."/>
            <person name="Sara T."/>
            <person name="Anna F."/>
            <person name="Clotilde B."/>
            <person name="Roberto B."/>
            <person name="Veronica D.S."/>
            <person name="Fabio R."/>
            <person name="Monica P."/>
            <person name="Olivier J."/>
            <person name="Enrico T."/>
            <person name="Nicola S."/>
        </authorList>
    </citation>
    <scope>NUCLEOTIDE SEQUENCE [LARGE SCALE GENOMIC DNA]</scope>
    <source>
        <strain evidence="1 2">DSM 44852</strain>
    </source>
</reference>
<protein>
    <recommendedName>
        <fullName evidence="3">SseB protein N-terminal domain-containing protein</fullName>
    </recommendedName>
</protein>
<organism evidence="1 2">
    <name type="scientific">Mycobacterium florentinum</name>
    <dbReference type="NCBI Taxonomy" id="292462"/>
    <lineage>
        <taxon>Bacteria</taxon>
        <taxon>Bacillati</taxon>
        <taxon>Actinomycetota</taxon>
        <taxon>Actinomycetes</taxon>
        <taxon>Mycobacteriales</taxon>
        <taxon>Mycobacteriaceae</taxon>
        <taxon>Mycobacterium</taxon>
        <taxon>Mycobacterium simiae complex</taxon>
    </lineage>
</organism>